<protein>
    <submittedName>
        <fullName evidence="3">Uncharacterized protein</fullName>
    </submittedName>
</protein>
<sequence length="217" mass="24295">MKDFVKVCVRLCFLLCQVQGALEILRDGVKVSCLDLSDQSVQYEEVCLYPSILDLENLTCRMAGEIVYQCQDNLNCKDDGALKDKTIPRENTDCQGIPLRSLNNVLGDYTCTSPHGSLAFTPPLCSETSKWTVGLIVVLVVVPCVMLVACVMLVVWYFCCRRRQSDQLPTNRCSQEDSNYLELQPMDANTNYDLQPNQEDSIDAAMEEWGQEGSIGV</sequence>
<accession>A0AAE1G3E5</accession>
<evidence type="ECO:0000313" key="3">
    <source>
        <dbReference type="EMBL" id="KAK3884431.1"/>
    </source>
</evidence>
<dbReference type="AlphaFoldDB" id="A0AAE1G3E5"/>
<evidence type="ECO:0000256" key="2">
    <source>
        <dbReference type="SAM" id="SignalP"/>
    </source>
</evidence>
<feature type="transmembrane region" description="Helical" evidence="1">
    <location>
        <begin position="131"/>
        <end position="159"/>
    </location>
</feature>
<feature type="signal peptide" evidence="2">
    <location>
        <begin position="1"/>
        <end position="20"/>
    </location>
</feature>
<comment type="caution">
    <text evidence="3">The sequence shown here is derived from an EMBL/GenBank/DDBJ whole genome shotgun (WGS) entry which is preliminary data.</text>
</comment>
<evidence type="ECO:0000313" key="4">
    <source>
        <dbReference type="Proteomes" id="UP001286313"/>
    </source>
</evidence>
<name>A0AAE1G3E5_PETCI</name>
<gene>
    <name evidence="3" type="ORF">Pcinc_011268</name>
</gene>
<keyword evidence="4" id="KW-1185">Reference proteome</keyword>
<dbReference type="EMBL" id="JAWQEG010000884">
    <property type="protein sequence ID" value="KAK3884431.1"/>
    <property type="molecule type" value="Genomic_DNA"/>
</dbReference>
<keyword evidence="1" id="KW-1133">Transmembrane helix</keyword>
<dbReference type="Proteomes" id="UP001286313">
    <property type="component" value="Unassembled WGS sequence"/>
</dbReference>
<keyword evidence="1" id="KW-0472">Membrane</keyword>
<keyword evidence="2" id="KW-0732">Signal</keyword>
<reference evidence="3" key="1">
    <citation type="submission" date="2023-10" db="EMBL/GenBank/DDBJ databases">
        <title>Genome assemblies of two species of porcelain crab, Petrolisthes cinctipes and Petrolisthes manimaculis (Anomura: Porcellanidae).</title>
        <authorList>
            <person name="Angst P."/>
        </authorList>
    </citation>
    <scope>NUCLEOTIDE SEQUENCE</scope>
    <source>
        <strain evidence="3">PB745_01</strain>
        <tissue evidence="3">Gill</tissue>
    </source>
</reference>
<proteinExistence type="predicted"/>
<organism evidence="3 4">
    <name type="scientific">Petrolisthes cinctipes</name>
    <name type="common">Flat porcelain crab</name>
    <dbReference type="NCBI Taxonomy" id="88211"/>
    <lineage>
        <taxon>Eukaryota</taxon>
        <taxon>Metazoa</taxon>
        <taxon>Ecdysozoa</taxon>
        <taxon>Arthropoda</taxon>
        <taxon>Crustacea</taxon>
        <taxon>Multicrustacea</taxon>
        <taxon>Malacostraca</taxon>
        <taxon>Eumalacostraca</taxon>
        <taxon>Eucarida</taxon>
        <taxon>Decapoda</taxon>
        <taxon>Pleocyemata</taxon>
        <taxon>Anomura</taxon>
        <taxon>Galatheoidea</taxon>
        <taxon>Porcellanidae</taxon>
        <taxon>Petrolisthes</taxon>
    </lineage>
</organism>
<evidence type="ECO:0000256" key="1">
    <source>
        <dbReference type="SAM" id="Phobius"/>
    </source>
</evidence>
<keyword evidence="1" id="KW-0812">Transmembrane</keyword>
<feature type="chain" id="PRO_5042210311" evidence="2">
    <location>
        <begin position="21"/>
        <end position="217"/>
    </location>
</feature>